<reference evidence="3" key="1">
    <citation type="submission" date="2014-03" db="EMBL/GenBank/DDBJ databases">
        <title>The Genome Sequence of Puccinia striiformis f. sp. tritici PST-78.</title>
        <authorList>
            <consortium name="The Broad Institute Genome Sequencing Platform"/>
            <person name="Cuomo C."/>
            <person name="Hulbert S."/>
            <person name="Chen X."/>
            <person name="Walker B."/>
            <person name="Young S.K."/>
            <person name="Zeng Q."/>
            <person name="Gargeya S."/>
            <person name="Fitzgerald M."/>
            <person name="Haas B."/>
            <person name="Abouelleil A."/>
            <person name="Alvarado L."/>
            <person name="Arachchi H.M."/>
            <person name="Berlin A.M."/>
            <person name="Chapman S.B."/>
            <person name="Goldberg J."/>
            <person name="Griggs A."/>
            <person name="Gujja S."/>
            <person name="Hansen M."/>
            <person name="Howarth C."/>
            <person name="Imamovic A."/>
            <person name="Larimer J."/>
            <person name="McCowan C."/>
            <person name="Montmayeur A."/>
            <person name="Murphy C."/>
            <person name="Neiman D."/>
            <person name="Pearson M."/>
            <person name="Priest M."/>
            <person name="Roberts A."/>
            <person name="Saif S."/>
            <person name="Shea T."/>
            <person name="Sisk P."/>
            <person name="Sykes S."/>
            <person name="Wortman J."/>
            <person name="Nusbaum C."/>
            <person name="Birren B."/>
        </authorList>
    </citation>
    <scope>NUCLEOTIDE SEQUENCE [LARGE SCALE GENOMIC DNA]</scope>
    <source>
        <strain evidence="3">race PST-78</strain>
    </source>
</reference>
<protein>
    <submittedName>
        <fullName evidence="2">Uncharacterized protein</fullName>
    </submittedName>
</protein>
<feature type="compositionally biased region" description="Low complexity" evidence="1">
    <location>
        <begin position="1"/>
        <end position="16"/>
    </location>
</feature>
<keyword evidence="3" id="KW-1185">Reference proteome</keyword>
<organism evidence="2 3">
    <name type="scientific">Puccinia striiformis f. sp. tritici PST-78</name>
    <dbReference type="NCBI Taxonomy" id="1165861"/>
    <lineage>
        <taxon>Eukaryota</taxon>
        <taxon>Fungi</taxon>
        <taxon>Dikarya</taxon>
        <taxon>Basidiomycota</taxon>
        <taxon>Pucciniomycotina</taxon>
        <taxon>Pucciniomycetes</taxon>
        <taxon>Pucciniales</taxon>
        <taxon>Pucciniaceae</taxon>
        <taxon>Puccinia</taxon>
    </lineage>
</organism>
<dbReference type="Proteomes" id="UP000054564">
    <property type="component" value="Unassembled WGS sequence"/>
</dbReference>
<name>A0A0L0VM81_9BASI</name>
<gene>
    <name evidence="2" type="ORF">PSTG_06731</name>
</gene>
<evidence type="ECO:0000313" key="3">
    <source>
        <dbReference type="Proteomes" id="UP000054564"/>
    </source>
</evidence>
<accession>A0A0L0VM81</accession>
<sequence>MADSSKSFSTSRSTFSQQPYSHQHLGTLAGADELGGLVSRLLALDPKATEENIAQVESLGLKPTTIDEPEAVPGWSEAVPGWSEAVPAADPASPALNANEAKTKSKDSKVLVKSLLLNGKGDGGVANSALLYIRNKTHQVNY</sequence>
<dbReference type="AlphaFoldDB" id="A0A0L0VM81"/>
<dbReference type="EMBL" id="AJIL01000040">
    <property type="protein sequence ID" value="KNF00110.1"/>
    <property type="molecule type" value="Genomic_DNA"/>
</dbReference>
<comment type="caution">
    <text evidence="2">The sequence shown here is derived from an EMBL/GenBank/DDBJ whole genome shotgun (WGS) entry which is preliminary data.</text>
</comment>
<evidence type="ECO:0000313" key="2">
    <source>
        <dbReference type="EMBL" id="KNF00110.1"/>
    </source>
</evidence>
<proteinExistence type="predicted"/>
<feature type="region of interest" description="Disordered" evidence="1">
    <location>
        <begin position="1"/>
        <end position="21"/>
    </location>
</feature>
<evidence type="ECO:0000256" key="1">
    <source>
        <dbReference type="SAM" id="MobiDB-lite"/>
    </source>
</evidence>